<evidence type="ECO:0000313" key="1">
    <source>
        <dbReference type="EMBL" id="KKL74631.1"/>
    </source>
</evidence>
<feature type="non-terminal residue" evidence="1">
    <location>
        <position position="1"/>
    </location>
</feature>
<accession>A0A0F9F7Z7</accession>
<sequence length="192" mass="19975">GEVHPQVSIVVSVTGTPRLITIRPFTGYRDPSLPIAMWLGSANVTGDGSLGVMSAIIAFTLASAPRSGNLYSLEQVTAHATLGAPSHNFRLTADNMESISSDGINQRFRAVGSFSSGPDTIAADLNLGALAALRGIFLGTQAIGLAMASLILADINEDTSILTLIAQGYVWGPRSVLAEGGPSRPLQGLYRP</sequence>
<organism evidence="1">
    <name type="scientific">marine sediment metagenome</name>
    <dbReference type="NCBI Taxonomy" id="412755"/>
    <lineage>
        <taxon>unclassified sequences</taxon>
        <taxon>metagenomes</taxon>
        <taxon>ecological metagenomes</taxon>
    </lineage>
</organism>
<protein>
    <submittedName>
        <fullName evidence="1">Uncharacterized protein</fullName>
    </submittedName>
</protein>
<proteinExistence type="predicted"/>
<name>A0A0F9F7Z7_9ZZZZ</name>
<dbReference type="EMBL" id="LAZR01024589">
    <property type="protein sequence ID" value="KKL74631.1"/>
    <property type="molecule type" value="Genomic_DNA"/>
</dbReference>
<gene>
    <name evidence="1" type="ORF">LCGC14_2062910</name>
</gene>
<comment type="caution">
    <text evidence="1">The sequence shown here is derived from an EMBL/GenBank/DDBJ whole genome shotgun (WGS) entry which is preliminary data.</text>
</comment>
<dbReference type="AlphaFoldDB" id="A0A0F9F7Z7"/>
<reference evidence="1" key="1">
    <citation type="journal article" date="2015" name="Nature">
        <title>Complex archaea that bridge the gap between prokaryotes and eukaryotes.</title>
        <authorList>
            <person name="Spang A."/>
            <person name="Saw J.H."/>
            <person name="Jorgensen S.L."/>
            <person name="Zaremba-Niedzwiedzka K."/>
            <person name="Martijn J."/>
            <person name="Lind A.E."/>
            <person name="van Eijk R."/>
            <person name="Schleper C."/>
            <person name="Guy L."/>
            <person name="Ettema T.J."/>
        </authorList>
    </citation>
    <scope>NUCLEOTIDE SEQUENCE</scope>
</reference>